<dbReference type="AlphaFoldDB" id="A0A428NW72"/>
<protein>
    <submittedName>
        <fullName evidence="1">Uncharacterized protein</fullName>
    </submittedName>
</protein>
<dbReference type="Pfam" id="PF14441">
    <property type="entry name" value="OTT_1508_deam"/>
    <property type="match status" value="1"/>
</dbReference>
<dbReference type="EMBL" id="NKCL01001030">
    <property type="protein sequence ID" value="RSL45002.1"/>
    <property type="molecule type" value="Genomic_DNA"/>
</dbReference>
<dbReference type="InterPro" id="IPR027796">
    <property type="entry name" value="OTT_1508_deam-like"/>
</dbReference>
<organism evidence="1 2">
    <name type="scientific">Fusarium floridanum</name>
    <dbReference type="NCBI Taxonomy" id="1325733"/>
    <lineage>
        <taxon>Eukaryota</taxon>
        <taxon>Fungi</taxon>
        <taxon>Dikarya</taxon>
        <taxon>Ascomycota</taxon>
        <taxon>Pezizomycotina</taxon>
        <taxon>Sordariomycetes</taxon>
        <taxon>Hypocreomycetidae</taxon>
        <taxon>Hypocreales</taxon>
        <taxon>Nectriaceae</taxon>
        <taxon>Fusarium</taxon>
        <taxon>Fusarium solani species complex</taxon>
    </lineage>
</organism>
<keyword evidence="2" id="KW-1185">Reference proteome</keyword>
<gene>
    <name evidence="1" type="ORF">CEP51_016152</name>
</gene>
<dbReference type="PANTHER" id="PTHR42037:SF1">
    <property type="match status" value="1"/>
</dbReference>
<accession>A0A428NW72</accession>
<comment type="caution">
    <text evidence="1">The sequence shown here is derived from an EMBL/GenBank/DDBJ whole genome shotgun (WGS) entry which is preliminary data.</text>
</comment>
<evidence type="ECO:0000313" key="1">
    <source>
        <dbReference type="EMBL" id="RSL45002.1"/>
    </source>
</evidence>
<sequence length="515" mass="58415">MEPIGKTIIPVSPARNREFYLPIILENALIEACRKSQAGFEREANNENDSLLTQEQAFHSFVYKLAQVCDNERGGSTITAFSVVKGDCGPAYIFASNLRTDKQLEETKEFVQSLLEYVRFNPENLNRKPFLKMVLWRILHWNLPRVDAYLGNLVRALSGCIDDCLRRQGSRASSLVRQLEEFQRKAEFPRDVESSDNALPKSIHANANTELDEAIRSRARDGEMSNSEPWCDLRHYFGRLHSYRQAAEIIIGAFKRWPLLFEGFEIIPVPSSVPLQKPVAKSMETTAADVIGQIMPEQDLTPYKPYIEDLQKFDLDQNIRAQLANRRFKPIVHCEVLVHDYLLTHGFTSPSSFWNDWMYIGSSKRTCRLCQYYFNSHIDKVEVRPSHQNLYPKWRLPDIYEQQGPEAVAQRDRIMTEIIGNIRRDALITLQGKLPRGKRHDSNTQSGMPKLFEGLLSESMTTSDMASRLSGMVLSSGVPSGTTSVKEEDYNWSVNGSLSGLAVQGEEGDGGVAVA</sequence>
<dbReference type="Proteomes" id="UP000287972">
    <property type="component" value="Unassembled WGS sequence"/>
</dbReference>
<name>A0A428NW72_9HYPO</name>
<dbReference type="PANTHER" id="PTHR42037">
    <property type="match status" value="1"/>
</dbReference>
<evidence type="ECO:0000313" key="2">
    <source>
        <dbReference type="Proteomes" id="UP000287972"/>
    </source>
</evidence>
<proteinExistence type="predicted"/>
<reference evidence="1 2" key="1">
    <citation type="submission" date="2017-06" db="EMBL/GenBank/DDBJ databases">
        <title>Comparative genomic analysis of Ambrosia Fusariam Clade fungi.</title>
        <authorList>
            <person name="Stajich J.E."/>
            <person name="Carrillo J."/>
            <person name="Kijimoto T."/>
            <person name="Eskalen A."/>
            <person name="O'Donnell K."/>
            <person name="Kasson M."/>
        </authorList>
    </citation>
    <scope>NUCLEOTIDE SEQUENCE [LARGE SCALE GENOMIC DNA]</scope>
    <source>
        <strain evidence="1 2">NRRL62606</strain>
    </source>
</reference>